<dbReference type="SUPFAM" id="SSF53955">
    <property type="entry name" value="Lysozyme-like"/>
    <property type="match status" value="1"/>
</dbReference>
<dbReference type="GO" id="GO:0009252">
    <property type="term" value="P:peptidoglycan biosynthetic process"/>
    <property type="evidence" value="ECO:0007669"/>
    <property type="project" value="UniProtKB-KW"/>
</dbReference>
<evidence type="ECO:0000256" key="8">
    <source>
        <dbReference type="ARBA" id="ARBA00022960"/>
    </source>
</evidence>
<dbReference type="InterPro" id="IPR023346">
    <property type="entry name" value="Lysozyme-like_dom_sf"/>
</dbReference>
<evidence type="ECO:0000256" key="14">
    <source>
        <dbReference type="SAM" id="MobiDB-lite"/>
    </source>
</evidence>
<organism evidence="16 17">
    <name type="scientific">Virgibacillus halodenitrificans</name>
    <name type="common">Bacillus halodenitrificans</name>
    <dbReference type="NCBI Taxonomy" id="1482"/>
    <lineage>
        <taxon>Bacteria</taxon>
        <taxon>Bacillati</taxon>
        <taxon>Bacillota</taxon>
        <taxon>Bacilli</taxon>
        <taxon>Bacillales</taxon>
        <taxon>Bacillaceae</taxon>
        <taxon>Virgibacillus</taxon>
    </lineage>
</organism>
<reference evidence="16 17" key="1">
    <citation type="submission" date="2016-11" db="EMBL/GenBank/DDBJ databases">
        <title>Complete genome sequencing of Virgibacillus halodenitrificans PDB-F2.</title>
        <authorList>
            <person name="Sun Z."/>
            <person name="Zhou Y."/>
            <person name="Li H."/>
        </authorList>
    </citation>
    <scope>NUCLEOTIDE SEQUENCE [LARGE SCALE GENOMIC DNA]</scope>
    <source>
        <strain evidence="16 17">PDB-F2</strain>
    </source>
</reference>
<evidence type="ECO:0000256" key="4">
    <source>
        <dbReference type="ARBA" id="ARBA00022670"/>
    </source>
</evidence>
<protein>
    <submittedName>
        <fullName evidence="16">Penicillin-binding protein</fullName>
    </submittedName>
</protein>
<dbReference type="InterPro" id="IPR013783">
    <property type="entry name" value="Ig-like_fold"/>
</dbReference>
<dbReference type="InterPro" id="IPR001460">
    <property type="entry name" value="PCN-bd_Tpept"/>
</dbReference>
<dbReference type="KEGG" id="vhl:BME96_09900"/>
<keyword evidence="11" id="KW-0961">Cell wall biogenesis/degradation</keyword>
<dbReference type="SMART" id="SM00060">
    <property type="entry name" value="FN3"/>
    <property type="match status" value="2"/>
</dbReference>
<evidence type="ECO:0000313" key="16">
    <source>
        <dbReference type="EMBL" id="APC48465.1"/>
    </source>
</evidence>
<dbReference type="GO" id="GO:0030288">
    <property type="term" value="C:outer membrane-bounded periplasmic space"/>
    <property type="evidence" value="ECO:0007669"/>
    <property type="project" value="TreeGrafter"/>
</dbReference>
<dbReference type="Gene3D" id="2.60.40.10">
    <property type="entry name" value="Immunoglobulins"/>
    <property type="match status" value="1"/>
</dbReference>
<dbReference type="InterPro" id="IPR036116">
    <property type="entry name" value="FN3_sf"/>
</dbReference>
<keyword evidence="4" id="KW-0645">Protease</keyword>
<keyword evidence="10" id="KW-0511">Multifunctional enzyme</keyword>
<keyword evidence="8" id="KW-0133">Cell shape</keyword>
<feature type="compositionally biased region" description="Acidic residues" evidence="14">
    <location>
        <begin position="767"/>
        <end position="784"/>
    </location>
</feature>
<dbReference type="NCBIfam" id="TIGR02074">
    <property type="entry name" value="PBP_1a_fam"/>
    <property type="match status" value="1"/>
</dbReference>
<dbReference type="InterPro" id="IPR036950">
    <property type="entry name" value="PBP_transglycosylase"/>
</dbReference>
<gene>
    <name evidence="16" type="ORF">BME96_09900</name>
</gene>
<keyword evidence="9" id="KW-0573">Peptidoglycan synthesis</keyword>
<dbReference type="PANTHER" id="PTHR32282:SF29">
    <property type="entry name" value="PENICILLIN-BINDING PROTEIN 1A"/>
    <property type="match status" value="1"/>
</dbReference>
<sequence>MADKSQTRTARRKQKKTKKKPIWKKILVASLIFVLVIGLGVAAVGTYWIVTAPDIEASKLSDPLASQVLDKDGDVFATPGDQKRTKIEYDDLPQILVDAVTATEDARFFEHSGIDLRRIGGAVIANFTNGFGSEGASTITQQVVEKSFLSPEKKISLKVQEQWLALKLERKYSKEEILEMYLNKIFYGSNAYGVARAADVYFGKKELSELTLPEAAILAGLPQRPTAYNPFKNPELTKKRMNTVLTLMVRHNKITQEEADEARKVDIPSLLNESKPDSIKYDAFLDQVRKEVSEKLDGADIDTDGLKIHTTLDKNIQEHVEFLLKDKENSPISYPDEEMQAGMVVLDTKNGAIRSIGGNRSEKAGGLNYAIDLNRQPGSTAKPILSYGPAIEYDKISTYHQINDDKPYDEGVETPIRNWNRQYGGWMSARYALAQSLNVPAVKLAKETGLDKAQEFGEGLGYKFDNDQIDIRDVIGGTGTGVSPLQLAGAYRAFGNEGIYNEPYAVTKVEFPDGKVVELQPKPEAAMSDYTAYMVTDMLKSVMTEGTGKEANIPGLHVAGKTGTTNHTELEGSPDSWFSGYTTNYTISIWTGYNDYNKTLPNTKIPHALFKNTMTEISKDKETADFEKPNSVVEVAVEKGSQPARLPSDFTPSSQIVKELFVKGTEPKKTSEKYDELDPVSDLKATYDKESNTIDVKWKYDADEKVNFEVSTSVDGGEMQSLSSTEDKTIQISEVEKGAEYTIQVVAVSSESSSMKSEPVTTSVNITDEEEEDTEEENEEEDSAENIPAVSGLSAKYNEENSIIDVSWNYNGPPASFEVSVNGQTQSVQSNGIEISGASPGQSYTIQVTPIGQKGANKDAKGEPQSTQITVPESQNEETNGNEDSQEDQNNEDNQEESGEEGQNEE</sequence>
<evidence type="ECO:0000256" key="5">
    <source>
        <dbReference type="ARBA" id="ARBA00022676"/>
    </source>
</evidence>
<proteinExistence type="inferred from homology"/>
<name>A0AAC9J087_VIRHA</name>
<dbReference type="Pfam" id="PF00912">
    <property type="entry name" value="Transgly"/>
    <property type="match status" value="1"/>
</dbReference>
<evidence type="ECO:0000256" key="13">
    <source>
        <dbReference type="ARBA" id="ARBA00049902"/>
    </source>
</evidence>
<evidence type="ECO:0000256" key="12">
    <source>
        <dbReference type="ARBA" id="ARBA00034000"/>
    </source>
</evidence>
<comment type="similarity">
    <text evidence="2">In the N-terminal section; belongs to the glycosyltransferase 51 family.</text>
</comment>
<comment type="catalytic activity">
    <reaction evidence="12">
        <text>Preferential cleavage: (Ac)2-L-Lys-D-Ala-|-D-Ala. Also transpeptidation of peptidyl-alanyl moieties that are N-acyl substituents of D-alanine.</text>
        <dbReference type="EC" id="3.4.16.4"/>
    </reaction>
</comment>
<dbReference type="GO" id="GO:0008360">
    <property type="term" value="P:regulation of cell shape"/>
    <property type="evidence" value="ECO:0007669"/>
    <property type="project" value="UniProtKB-KW"/>
</dbReference>
<evidence type="ECO:0000256" key="1">
    <source>
        <dbReference type="ARBA" id="ARBA00007090"/>
    </source>
</evidence>
<accession>A0AAC9J087</accession>
<dbReference type="InterPro" id="IPR003961">
    <property type="entry name" value="FN3_dom"/>
</dbReference>
<evidence type="ECO:0000256" key="11">
    <source>
        <dbReference type="ARBA" id="ARBA00023316"/>
    </source>
</evidence>
<dbReference type="Proteomes" id="UP000182945">
    <property type="component" value="Chromosome"/>
</dbReference>
<dbReference type="AlphaFoldDB" id="A0AAC9J087"/>
<keyword evidence="7" id="KW-0378">Hydrolase</keyword>
<dbReference type="EMBL" id="CP017962">
    <property type="protein sequence ID" value="APC48465.1"/>
    <property type="molecule type" value="Genomic_DNA"/>
</dbReference>
<feature type="domain" description="Fibronectin type-III" evidence="15">
    <location>
        <begin position="679"/>
        <end position="770"/>
    </location>
</feature>
<evidence type="ECO:0000313" key="17">
    <source>
        <dbReference type="Proteomes" id="UP000182945"/>
    </source>
</evidence>
<keyword evidence="6" id="KW-0808">Transferase</keyword>
<dbReference type="RefSeq" id="WP_060678923.1">
    <property type="nucleotide sequence ID" value="NZ_CP017962.1"/>
</dbReference>
<dbReference type="Pfam" id="PF00041">
    <property type="entry name" value="fn3"/>
    <property type="match status" value="1"/>
</dbReference>
<dbReference type="Gene3D" id="3.40.710.10">
    <property type="entry name" value="DD-peptidase/beta-lactamase superfamily"/>
    <property type="match status" value="1"/>
</dbReference>
<dbReference type="GO" id="GO:0071555">
    <property type="term" value="P:cell wall organization"/>
    <property type="evidence" value="ECO:0007669"/>
    <property type="project" value="UniProtKB-KW"/>
</dbReference>
<dbReference type="FunFam" id="1.10.3810.10:FF:000001">
    <property type="entry name" value="Penicillin-binding protein 1A"/>
    <property type="match status" value="1"/>
</dbReference>
<dbReference type="InterPro" id="IPR001264">
    <property type="entry name" value="Glyco_trans_51"/>
</dbReference>
<dbReference type="PANTHER" id="PTHR32282">
    <property type="entry name" value="BINDING PROTEIN TRANSPEPTIDASE, PUTATIVE-RELATED"/>
    <property type="match status" value="1"/>
</dbReference>
<dbReference type="SUPFAM" id="SSF49265">
    <property type="entry name" value="Fibronectin type III"/>
    <property type="match status" value="1"/>
</dbReference>
<evidence type="ECO:0000256" key="6">
    <source>
        <dbReference type="ARBA" id="ARBA00022679"/>
    </source>
</evidence>
<evidence type="ECO:0000256" key="10">
    <source>
        <dbReference type="ARBA" id="ARBA00023268"/>
    </source>
</evidence>
<dbReference type="GO" id="GO:0008955">
    <property type="term" value="F:peptidoglycan glycosyltransferase activity"/>
    <property type="evidence" value="ECO:0007669"/>
    <property type="project" value="UniProtKB-EC"/>
</dbReference>
<evidence type="ECO:0000256" key="7">
    <source>
        <dbReference type="ARBA" id="ARBA00022801"/>
    </source>
</evidence>
<feature type="region of interest" description="Disordered" evidence="14">
    <location>
        <begin position="850"/>
        <end position="906"/>
    </location>
</feature>
<feature type="compositionally biased region" description="Low complexity" evidence="14">
    <location>
        <begin position="749"/>
        <end position="758"/>
    </location>
</feature>
<dbReference type="GeneID" id="71514706"/>
<feature type="compositionally biased region" description="Polar residues" evidence="14">
    <location>
        <begin position="864"/>
        <end position="879"/>
    </location>
</feature>
<evidence type="ECO:0000256" key="2">
    <source>
        <dbReference type="ARBA" id="ARBA00007739"/>
    </source>
</evidence>
<keyword evidence="5" id="KW-0328">Glycosyltransferase</keyword>
<comment type="catalytic activity">
    <reaction evidence="13">
        <text>[GlcNAc-(1-&gt;4)-Mur2Ac(oyl-L-Ala-gamma-D-Glu-L-Lys-D-Ala-D-Ala)](n)-di-trans,octa-cis-undecaprenyl diphosphate + beta-D-GlcNAc-(1-&gt;4)-Mur2Ac(oyl-L-Ala-gamma-D-Glu-L-Lys-D-Ala-D-Ala)-di-trans,octa-cis-undecaprenyl diphosphate = [GlcNAc-(1-&gt;4)-Mur2Ac(oyl-L-Ala-gamma-D-Glu-L-Lys-D-Ala-D-Ala)](n+1)-di-trans,octa-cis-undecaprenyl diphosphate + di-trans,octa-cis-undecaprenyl diphosphate + H(+)</text>
        <dbReference type="Rhea" id="RHEA:23708"/>
        <dbReference type="Rhea" id="RHEA-COMP:9602"/>
        <dbReference type="Rhea" id="RHEA-COMP:9603"/>
        <dbReference type="ChEBI" id="CHEBI:15378"/>
        <dbReference type="ChEBI" id="CHEBI:58405"/>
        <dbReference type="ChEBI" id="CHEBI:60033"/>
        <dbReference type="ChEBI" id="CHEBI:78435"/>
        <dbReference type="EC" id="2.4.99.28"/>
    </reaction>
</comment>
<dbReference type="PROSITE" id="PS50853">
    <property type="entry name" value="FN3"/>
    <property type="match status" value="1"/>
</dbReference>
<dbReference type="GO" id="GO:0009002">
    <property type="term" value="F:serine-type D-Ala-D-Ala carboxypeptidase activity"/>
    <property type="evidence" value="ECO:0007669"/>
    <property type="project" value="UniProtKB-EC"/>
</dbReference>
<evidence type="ECO:0000259" key="15">
    <source>
        <dbReference type="PROSITE" id="PS50853"/>
    </source>
</evidence>
<dbReference type="Pfam" id="PF00905">
    <property type="entry name" value="Transpeptidase"/>
    <property type="match status" value="1"/>
</dbReference>
<dbReference type="InterPro" id="IPR012338">
    <property type="entry name" value="Beta-lactam/transpept-like"/>
</dbReference>
<dbReference type="GO" id="GO:0006508">
    <property type="term" value="P:proteolysis"/>
    <property type="evidence" value="ECO:0007669"/>
    <property type="project" value="UniProtKB-KW"/>
</dbReference>
<comment type="similarity">
    <text evidence="1">In the C-terminal section; belongs to the transpeptidase family.</text>
</comment>
<dbReference type="Gene3D" id="1.10.3810.10">
    <property type="entry name" value="Biosynthetic peptidoglycan transglycosylase-like"/>
    <property type="match status" value="1"/>
</dbReference>
<dbReference type="SUPFAM" id="SSF56601">
    <property type="entry name" value="beta-lactamase/transpeptidase-like"/>
    <property type="match status" value="1"/>
</dbReference>
<keyword evidence="3" id="KW-0121">Carboxypeptidase</keyword>
<feature type="region of interest" description="Disordered" evidence="14">
    <location>
        <begin position="748"/>
        <end position="793"/>
    </location>
</feature>
<dbReference type="InterPro" id="IPR050396">
    <property type="entry name" value="Glycosyltr_51/Transpeptidase"/>
</dbReference>
<evidence type="ECO:0000256" key="9">
    <source>
        <dbReference type="ARBA" id="ARBA00022984"/>
    </source>
</evidence>
<feature type="compositionally biased region" description="Acidic residues" evidence="14">
    <location>
        <begin position="880"/>
        <end position="906"/>
    </location>
</feature>
<evidence type="ECO:0000256" key="3">
    <source>
        <dbReference type="ARBA" id="ARBA00022645"/>
    </source>
</evidence>
<dbReference type="GO" id="GO:0008658">
    <property type="term" value="F:penicillin binding"/>
    <property type="evidence" value="ECO:0007669"/>
    <property type="project" value="InterPro"/>
</dbReference>